<dbReference type="SUPFAM" id="SSF53474">
    <property type="entry name" value="alpha/beta-Hydrolases"/>
    <property type="match status" value="1"/>
</dbReference>
<dbReference type="PANTHER" id="PTHR43798">
    <property type="entry name" value="MONOACYLGLYCEROL LIPASE"/>
    <property type="match status" value="1"/>
</dbReference>
<accession>S3DGI4</accession>
<keyword evidence="2" id="KW-0378">Hydrolase</keyword>
<dbReference type="RefSeq" id="XP_008082557.1">
    <property type="nucleotide sequence ID" value="XM_008084366.1"/>
</dbReference>
<keyword evidence="3" id="KW-1185">Reference proteome</keyword>
<reference evidence="2 3" key="1">
    <citation type="journal article" date="2013" name="BMC Genomics">
        <title>Genomics-driven discovery of the pneumocandin biosynthetic gene cluster in the fungus Glarea lozoyensis.</title>
        <authorList>
            <person name="Chen L."/>
            <person name="Yue Q."/>
            <person name="Zhang X."/>
            <person name="Xiang M."/>
            <person name="Wang C."/>
            <person name="Li S."/>
            <person name="Che Y."/>
            <person name="Ortiz-Lopez F.J."/>
            <person name="Bills G.F."/>
            <person name="Liu X."/>
            <person name="An Z."/>
        </authorList>
    </citation>
    <scope>NUCLEOTIDE SEQUENCE [LARGE SCALE GENOMIC DNA]</scope>
    <source>
        <strain evidence="3">ATCC 20868 / MF5171</strain>
    </source>
</reference>
<name>S3DGI4_GLAL2</name>
<dbReference type="GO" id="GO:0016020">
    <property type="term" value="C:membrane"/>
    <property type="evidence" value="ECO:0007669"/>
    <property type="project" value="TreeGrafter"/>
</dbReference>
<dbReference type="GeneID" id="19463168"/>
<evidence type="ECO:0000313" key="2">
    <source>
        <dbReference type="EMBL" id="EPE31146.1"/>
    </source>
</evidence>
<dbReference type="GO" id="GO:0046464">
    <property type="term" value="P:acylglycerol catabolic process"/>
    <property type="evidence" value="ECO:0007669"/>
    <property type="project" value="TreeGrafter"/>
</dbReference>
<dbReference type="PRINTS" id="PR00111">
    <property type="entry name" value="ABHYDROLASE"/>
</dbReference>
<dbReference type="OMA" id="KGVGHWH"/>
<dbReference type="InterPro" id="IPR029058">
    <property type="entry name" value="AB_hydrolase_fold"/>
</dbReference>
<dbReference type="InterPro" id="IPR000073">
    <property type="entry name" value="AB_hydrolase_1"/>
</dbReference>
<dbReference type="STRING" id="1116229.S3DGI4"/>
<evidence type="ECO:0000313" key="3">
    <source>
        <dbReference type="Proteomes" id="UP000016922"/>
    </source>
</evidence>
<dbReference type="eggNOG" id="ENOG502S2YE">
    <property type="taxonomic scope" value="Eukaryota"/>
</dbReference>
<proteinExistence type="predicted"/>
<dbReference type="PANTHER" id="PTHR43798:SF5">
    <property type="entry name" value="MONOACYLGLYCEROL LIPASE ABHD6"/>
    <property type="match status" value="1"/>
</dbReference>
<dbReference type="GO" id="GO:0047372">
    <property type="term" value="F:monoacylglycerol lipase activity"/>
    <property type="evidence" value="ECO:0007669"/>
    <property type="project" value="TreeGrafter"/>
</dbReference>
<dbReference type="Proteomes" id="UP000016922">
    <property type="component" value="Unassembled WGS sequence"/>
</dbReference>
<dbReference type="Pfam" id="PF00561">
    <property type="entry name" value="Abhydrolase_1"/>
    <property type="match status" value="1"/>
</dbReference>
<dbReference type="AlphaFoldDB" id="S3DGI4"/>
<dbReference type="KEGG" id="glz:GLAREA_04113"/>
<feature type="domain" description="AB hydrolase-1" evidence="1">
    <location>
        <begin position="29"/>
        <end position="142"/>
    </location>
</feature>
<dbReference type="EMBL" id="KE145363">
    <property type="protein sequence ID" value="EPE31146.1"/>
    <property type="molecule type" value="Genomic_DNA"/>
</dbReference>
<dbReference type="HOGENOM" id="CLU_020336_50_3_1"/>
<dbReference type="OrthoDB" id="2498029at2759"/>
<sequence>MPSILIKQKYIYYTDDAQSEGNSPRTTTVFIHGLGSSSCFYKTIIPSLTKITRCIALDTRGSGQSPLGGLHQSIDSIARDVASLLDALGVQEVFVVGHSMGGTVASALAATDKRVKGVVLLGPINPSPQLTDVFEKRGNAVHKGSSGPMIHWDGLESLANSVPIAATGSKAGSLHHAFIRSMILGTSVEGYISLCGVIADAKAPDYASIRTPLLIVAGGDDKTAPLAGCEAILKAYGTSNADKCLEIVDGVGHWHCVEDPESIAQKVGSFIERSSTAP</sequence>
<evidence type="ECO:0000259" key="1">
    <source>
        <dbReference type="Pfam" id="PF00561"/>
    </source>
</evidence>
<organism evidence="2 3">
    <name type="scientific">Glarea lozoyensis (strain ATCC 20868 / MF5171)</name>
    <dbReference type="NCBI Taxonomy" id="1116229"/>
    <lineage>
        <taxon>Eukaryota</taxon>
        <taxon>Fungi</taxon>
        <taxon>Dikarya</taxon>
        <taxon>Ascomycota</taxon>
        <taxon>Pezizomycotina</taxon>
        <taxon>Leotiomycetes</taxon>
        <taxon>Helotiales</taxon>
        <taxon>Helotiaceae</taxon>
        <taxon>Glarea</taxon>
    </lineage>
</organism>
<gene>
    <name evidence="2" type="ORF">GLAREA_04113</name>
</gene>
<dbReference type="InterPro" id="IPR050266">
    <property type="entry name" value="AB_hydrolase_sf"/>
</dbReference>
<dbReference type="Gene3D" id="3.40.50.1820">
    <property type="entry name" value="alpha/beta hydrolase"/>
    <property type="match status" value="1"/>
</dbReference>
<protein>
    <submittedName>
        <fullName evidence="2">Alpha/beta-Hydrolase</fullName>
    </submittedName>
</protein>